<feature type="domain" description="DUF1559" evidence="1">
    <location>
        <begin position="40"/>
        <end position="342"/>
    </location>
</feature>
<proteinExistence type="predicted"/>
<dbReference type="InterPro" id="IPR011453">
    <property type="entry name" value="DUF1559"/>
</dbReference>
<gene>
    <name evidence="2" type="ORF">THTE_4023</name>
</gene>
<keyword evidence="3" id="KW-1185">Reference proteome</keyword>
<dbReference type="PANTHER" id="PTHR30093:SF2">
    <property type="entry name" value="TYPE II SECRETION SYSTEM PROTEIN H"/>
    <property type="match status" value="1"/>
</dbReference>
<dbReference type="EMBL" id="CP018477">
    <property type="protein sequence ID" value="ASV76624.1"/>
    <property type="molecule type" value="Genomic_DNA"/>
</dbReference>
<dbReference type="NCBIfam" id="TIGR02532">
    <property type="entry name" value="IV_pilin_GFxxxE"/>
    <property type="match status" value="1"/>
</dbReference>
<dbReference type="SUPFAM" id="SSF54523">
    <property type="entry name" value="Pili subunits"/>
    <property type="match status" value="1"/>
</dbReference>
<sequence>MRHAAFGKIPKRKKGFTLVELLVVIAIIGILIALLLPAVQAAREAARRSQCTNNLKQFALAVHNYHDVYKTFPRQSYISFLAGSGVNLDPWRIWQGYSVHTMILPYIEQRAIYDRIDWRIWDGWYNQPAQLREAVIQTFLCPSDMKAPQTGWLHGPGCNYAVNSGPWLIWWDYSQMCPGTFRPNLETTIAEVIDGTSNTIMASEVLKGDDNGAQYLPGEPVRNVIPSWYNHGDPNTYLAPTLRNQPVQPYIDNLNAWGIQCQANIGDHLSNNGWNWMGANYTQTVFNTIVPPNWQYPTCIAEGPPGMASDRDGAYPARSYHPGGCNHAMVDGSVRFISNTVDLPTYWALGSRAGRESVQAP</sequence>
<dbReference type="AlphaFoldDB" id="A0A286RKY4"/>
<dbReference type="KEGG" id="ttf:THTE_4023"/>
<dbReference type="InterPro" id="IPR012902">
    <property type="entry name" value="N_methyl_site"/>
</dbReference>
<name>A0A286RKY4_9BACT</name>
<dbReference type="Pfam" id="PF07963">
    <property type="entry name" value="N_methyl"/>
    <property type="match status" value="1"/>
</dbReference>
<dbReference type="RefSeq" id="WP_095416928.1">
    <property type="nucleotide sequence ID" value="NZ_CP018477.1"/>
</dbReference>
<evidence type="ECO:0000259" key="1">
    <source>
        <dbReference type="Pfam" id="PF07596"/>
    </source>
</evidence>
<evidence type="ECO:0000313" key="2">
    <source>
        <dbReference type="EMBL" id="ASV76624.1"/>
    </source>
</evidence>
<reference evidence="2 3" key="1">
    <citation type="journal article" name="Front. Microbiol.">
        <title>Sugar Metabolism of the First Thermophilic Planctomycete Thermogutta terrifontis: Comparative Genomic and Transcriptomic Approaches.</title>
        <authorList>
            <person name="Elcheninov A.G."/>
            <person name="Menzel P."/>
            <person name="Gudbergsdottir S.R."/>
            <person name="Slesarev A.I."/>
            <person name="Kadnikov V.V."/>
            <person name="Krogh A."/>
            <person name="Bonch-Osmolovskaya E.A."/>
            <person name="Peng X."/>
            <person name="Kublanov I.V."/>
        </authorList>
    </citation>
    <scope>NUCLEOTIDE SEQUENCE [LARGE SCALE GENOMIC DNA]</scope>
    <source>
        <strain evidence="2 3">R1</strain>
    </source>
</reference>
<dbReference type="NCBIfam" id="TIGR04294">
    <property type="entry name" value="pre_pil_HX9DG"/>
    <property type="match status" value="1"/>
</dbReference>
<dbReference type="Proteomes" id="UP000215086">
    <property type="component" value="Chromosome"/>
</dbReference>
<dbReference type="Pfam" id="PF07596">
    <property type="entry name" value="SBP_bac_10"/>
    <property type="match status" value="1"/>
</dbReference>
<dbReference type="InterPro" id="IPR027558">
    <property type="entry name" value="Pre_pil_HX9DG_C"/>
</dbReference>
<accession>A0A286RKY4</accession>
<dbReference type="Gene3D" id="3.30.700.10">
    <property type="entry name" value="Glycoprotein, Type 4 Pilin"/>
    <property type="match status" value="1"/>
</dbReference>
<evidence type="ECO:0000313" key="3">
    <source>
        <dbReference type="Proteomes" id="UP000215086"/>
    </source>
</evidence>
<protein>
    <recommendedName>
        <fullName evidence="1">DUF1559 domain-containing protein</fullName>
    </recommendedName>
</protein>
<dbReference type="PANTHER" id="PTHR30093">
    <property type="entry name" value="GENERAL SECRETION PATHWAY PROTEIN G"/>
    <property type="match status" value="1"/>
</dbReference>
<organism evidence="2 3">
    <name type="scientific">Thermogutta terrifontis</name>
    <dbReference type="NCBI Taxonomy" id="1331910"/>
    <lineage>
        <taxon>Bacteria</taxon>
        <taxon>Pseudomonadati</taxon>
        <taxon>Planctomycetota</taxon>
        <taxon>Planctomycetia</taxon>
        <taxon>Pirellulales</taxon>
        <taxon>Thermoguttaceae</taxon>
        <taxon>Thermogutta</taxon>
    </lineage>
</organism>
<dbReference type="PROSITE" id="PS00409">
    <property type="entry name" value="PROKAR_NTER_METHYL"/>
    <property type="match status" value="1"/>
</dbReference>
<dbReference type="InterPro" id="IPR045584">
    <property type="entry name" value="Pilin-like"/>
</dbReference>